<proteinExistence type="predicted"/>
<feature type="compositionally biased region" description="Basic and acidic residues" evidence="1">
    <location>
        <begin position="49"/>
        <end position="59"/>
    </location>
</feature>
<dbReference type="EMBL" id="JBHSAX010000019">
    <property type="protein sequence ID" value="MFC3965191.1"/>
    <property type="molecule type" value="Genomic_DNA"/>
</dbReference>
<comment type="caution">
    <text evidence="2">The sequence shown here is derived from an EMBL/GenBank/DDBJ whole genome shotgun (WGS) entry which is preliminary data.</text>
</comment>
<gene>
    <name evidence="2" type="ORF">ACFO0B_24660</name>
</gene>
<name>A0ABV8DYL4_9NOCA</name>
<evidence type="ECO:0000256" key="1">
    <source>
        <dbReference type="SAM" id="MobiDB-lite"/>
    </source>
</evidence>
<accession>A0ABV8DYL4</accession>
<reference evidence="3" key="1">
    <citation type="journal article" date="2019" name="Int. J. Syst. Evol. Microbiol.">
        <title>The Global Catalogue of Microorganisms (GCM) 10K type strain sequencing project: providing services to taxonomists for standard genome sequencing and annotation.</title>
        <authorList>
            <consortium name="The Broad Institute Genomics Platform"/>
            <consortium name="The Broad Institute Genome Sequencing Center for Infectious Disease"/>
            <person name="Wu L."/>
            <person name="Ma J."/>
        </authorList>
    </citation>
    <scope>NUCLEOTIDE SEQUENCE [LARGE SCALE GENOMIC DNA]</scope>
    <source>
        <strain evidence="3">CGMCC 4.7330</strain>
    </source>
</reference>
<keyword evidence="3" id="KW-1185">Reference proteome</keyword>
<protein>
    <submittedName>
        <fullName evidence="2">Uncharacterized protein</fullName>
    </submittedName>
</protein>
<feature type="compositionally biased region" description="Basic and acidic residues" evidence="1">
    <location>
        <begin position="30"/>
        <end position="42"/>
    </location>
</feature>
<sequence>MAESHRSAETGEYVTEETAEQNPRTTLGENEAHEGDNRRDRSAITGHFVKPDTSRRHPDTTVTENG</sequence>
<dbReference type="Proteomes" id="UP001595696">
    <property type="component" value="Unassembled WGS sequence"/>
</dbReference>
<feature type="region of interest" description="Disordered" evidence="1">
    <location>
        <begin position="1"/>
        <end position="66"/>
    </location>
</feature>
<dbReference type="RefSeq" id="WP_378614942.1">
    <property type="nucleotide sequence ID" value="NZ_JBHSAX010000019.1"/>
</dbReference>
<evidence type="ECO:0000313" key="3">
    <source>
        <dbReference type="Proteomes" id="UP001595696"/>
    </source>
</evidence>
<evidence type="ECO:0000313" key="2">
    <source>
        <dbReference type="EMBL" id="MFC3965191.1"/>
    </source>
</evidence>
<organism evidence="2 3">
    <name type="scientific">Nocardia jiangsuensis</name>
    <dbReference type="NCBI Taxonomy" id="1691563"/>
    <lineage>
        <taxon>Bacteria</taxon>
        <taxon>Bacillati</taxon>
        <taxon>Actinomycetota</taxon>
        <taxon>Actinomycetes</taxon>
        <taxon>Mycobacteriales</taxon>
        <taxon>Nocardiaceae</taxon>
        <taxon>Nocardia</taxon>
    </lineage>
</organism>